<dbReference type="RefSeq" id="WP_345581580.1">
    <property type="nucleotide sequence ID" value="NZ_BAABLV010000025.1"/>
</dbReference>
<dbReference type="InterPro" id="IPR018392">
    <property type="entry name" value="LysM"/>
</dbReference>
<evidence type="ECO:0000313" key="5">
    <source>
        <dbReference type="Proteomes" id="UP001501521"/>
    </source>
</evidence>
<evidence type="ECO:0000256" key="2">
    <source>
        <dbReference type="SAM" id="Phobius"/>
    </source>
</evidence>
<feature type="region of interest" description="Disordered" evidence="1">
    <location>
        <begin position="311"/>
        <end position="347"/>
    </location>
</feature>
<feature type="domain" description="LysM" evidence="3">
    <location>
        <begin position="154"/>
        <end position="202"/>
    </location>
</feature>
<protein>
    <recommendedName>
        <fullName evidence="3">LysM domain-containing protein</fullName>
    </recommendedName>
</protein>
<dbReference type="Gene3D" id="3.10.350.10">
    <property type="entry name" value="LysM domain"/>
    <property type="match status" value="2"/>
</dbReference>
<dbReference type="SMART" id="SM00257">
    <property type="entry name" value="LysM"/>
    <property type="match status" value="2"/>
</dbReference>
<organism evidence="4 5">
    <name type="scientific">Tessaracoccus lubricantis</name>
    <dbReference type="NCBI Taxonomy" id="545543"/>
    <lineage>
        <taxon>Bacteria</taxon>
        <taxon>Bacillati</taxon>
        <taxon>Actinomycetota</taxon>
        <taxon>Actinomycetes</taxon>
        <taxon>Propionibacteriales</taxon>
        <taxon>Propionibacteriaceae</taxon>
        <taxon>Tessaracoccus</taxon>
    </lineage>
</organism>
<dbReference type="Pfam" id="PF01476">
    <property type="entry name" value="LysM"/>
    <property type="match status" value="2"/>
</dbReference>
<feature type="region of interest" description="Disordered" evidence="1">
    <location>
        <begin position="611"/>
        <end position="643"/>
    </location>
</feature>
<dbReference type="CDD" id="cd00118">
    <property type="entry name" value="LysM"/>
    <property type="match status" value="2"/>
</dbReference>
<keyword evidence="2" id="KW-0472">Membrane</keyword>
<keyword evidence="5" id="KW-1185">Reference proteome</keyword>
<dbReference type="PANTHER" id="PTHR34700">
    <property type="entry name" value="POTASSIUM BINDING PROTEIN KBP"/>
    <property type="match status" value="1"/>
</dbReference>
<dbReference type="InterPro" id="IPR052196">
    <property type="entry name" value="Bact_Kbp"/>
</dbReference>
<dbReference type="PANTHER" id="PTHR34700:SF4">
    <property type="entry name" value="PHAGE-LIKE ELEMENT PBSX PROTEIN XKDP"/>
    <property type="match status" value="1"/>
</dbReference>
<dbReference type="InterPro" id="IPR005158">
    <property type="entry name" value="BTAD"/>
</dbReference>
<feature type="domain" description="LysM" evidence="3">
    <location>
        <begin position="212"/>
        <end position="261"/>
    </location>
</feature>
<keyword evidence="2" id="KW-0812">Transmembrane</keyword>
<dbReference type="EMBL" id="BAABLV010000025">
    <property type="protein sequence ID" value="GAA4898732.1"/>
    <property type="molecule type" value="Genomic_DNA"/>
</dbReference>
<feature type="compositionally biased region" description="Low complexity" evidence="1">
    <location>
        <begin position="323"/>
        <end position="337"/>
    </location>
</feature>
<dbReference type="Proteomes" id="UP001501521">
    <property type="component" value="Unassembled WGS sequence"/>
</dbReference>
<reference evidence="5" key="1">
    <citation type="journal article" date="2019" name="Int. J. Syst. Evol. Microbiol.">
        <title>The Global Catalogue of Microorganisms (GCM) 10K type strain sequencing project: providing services to taxonomists for standard genome sequencing and annotation.</title>
        <authorList>
            <consortium name="The Broad Institute Genomics Platform"/>
            <consortium name="The Broad Institute Genome Sequencing Center for Infectious Disease"/>
            <person name="Wu L."/>
            <person name="Ma J."/>
        </authorList>
    </citation>
    <scope>NUCLEOTIDE SEQUENCE [LARGE SCALE GENOMIC DNA]</scope>
    <source>
        <strain evidence="5">JCM 19125</strain>
    </source>
</reference>
<sequence length="888" mass="93205">MGLGRRLASAGSAVIALGALLVGVPWFLLRFTDAGHLLEADWGAALTTGAGSQLILAILAALAWAAWLVVALTVVLELLAVLSRQRIRLALPGTGWLRPAIGALVLAAVASPTVASADGTVAAPPLESHAAPASAVAAADPPPAASAVGHASSRSYTVQPGDELWEVAERELGSGERWRDIVALNEGLSDVSRLAPGEVLALPTAPDGAPEVTVVVEEGDTLWHIAGAELGDPHRWPELHRANSELVQDPDVIEVGWELRVPAADAAPVAPAPAPAPPPPEAEAEAEAEAAAVGTAEDAVAEAFGWGRPVEAVTPPGAEQEPRPAAETATETPAAGAAEEDHPSDDYPGMLAPVGAALAGSVLIGVAGRRRAQVLARAMGRRLVPLPEQVAHFWTALAHRSEAPAAVVAGGPTTIVLGWDGDEPVEADLEAERALLFTGAERTAAISAVVTALSCAPASAPVELVVVGRDDWVTALDDPRVGSEPSTQAGLNRLARTCSERRLAMRQRTLASVRADADLAEAFIPTVVVFLHPLSPAELDAVGDALALGEVGVSVVAGTAMAPHLPYAPVHVEREEAVLRGRRFSPQLVTAPARRALVELFATTGSLDTQPAPWWKGDDDLPPNVHPLPRQDRPEERAMTTTLSSPSHPVLFVLGPVELRGTAGTPPTRAVGQCMEYCAWLLHNPGATPTRMLHDLQVADATRRSNMSRLRTWLGADPAGTPYLPDAYTGRIHLDDRVTSDWEQFAATLSGGINVASSQALRDALTLVRGVPLGAFAFQWQWAEQLRADMIAMIVDAACVLAERSLKYGDPETAMWAIERGRIGAPDDDVLAVLEIETLARLGRASDADHAVLMLNRALRNEGRDLEASLAVRVQGVIQTPARRALSE</sequence>
<accession>A0ABP9FCT0</accession>
<keyword evidence="2" id="KW-1133">Transmembrane helix</keyword>
<gene>
    <name evidence="4" type="ORF">GCM10025789_15880</name>
</gene>
<feature type="transmembrane region" description="Helical" evidence="2">
    <location>
        <begin position="7"/>
        <end position="28"/>
    </location>
</feature>
<dbReference type="SMART" id="SM01043">
    <property type="entry name" value="BTAD"/>
    <property type="match status" value="1"/>
</dbReference>
<dbReference type="PROSITE" id="PS51782">
    <property type="entry name" value="LYSM"/>
    <property type="match status" value="2"/>
</dbReference>
<dbReference type="InterPro" id="IPR036779">
    <property type="entry name" value="LysM_dom_sf"/>
</dbReference>
<feature type="compositionally biased region" description="Basic and acidic residues" evidence="1">
    <location>
        <begin position="629"/>
        <end position="638"/>
    </location>
</feature>
<proteinExistence type="predicted"/>
<name>A0ABP9FCT0_9ACTN</name>
<evidence type="ECO:0000256" key="1">
    <source>
        <dbReference type="SAM" id="MobiDB-lite"/>
    </source>
</evidence>
<feature type="transmembrane region" description="Helical" evidence="2">
    <location>
        <begin position="54"/>
        <end position="83"/>
    </location>
</feature>
<feature type="transmembrane region" description="Helical" evidence="2">
    <location>
        <begin position="95"/>
        <end position="115"/>
    </location>
</feature>
<evidence type="ECO:0000313" key="4">
    <source>
        <dbReference type="EMBL" id="GAA4898732.1"/>
    </source>
</evidence>
<comment type="caution">
    <text evidence="4">The sequence shown here is derived from an EMBL/GenBank/DDBJ whole genome shotgun (WGS) entry which is preliminary data.</text>
</comment>
<evidence type="ECO:0000259" key="3">
    <source>
        <dbReference type="PROSITE" id="PS51782"/>
    </source>
</evidence>